<keyword evidence="2" id="KW-1185">Reference proteome</keyword>
<organism evidence="1 2">
    <name type="scientific">Pteropus alecto</name>
    <name type="common">Black flying fox</name>
    <dbReference type="NCBI Taxonomy" id="9402"/>
    <lineage>
        <taxon>Eukaryota</taxon>
        <taxon>Metazoa</taxon>
        <taxon>Chordata</taxon>
        <taxon>Craniata</taxon>
        <taxon>Vertebrata</taxon>
        <taxon>Euteleostomi</taxon>
        <taxon>Mammalia</taxon>
        <taxon>Eutheria</taxon>
        <taxon>Laurasiatheria</taxon>
        <taxon>Chiroptera</taxon>
        <taxon>Yinpterochiroptera</taxon>
        <taxon>Pteropodoidea</taxon>
        <taxon>Pteropodidae</taxon>
        <taxon>Pteropodinae</taxon>
        <taxon>Pteropus</taxon>
    </lineage>
</organism>
<accession>L5KRE4</accession>
<dbReference type="InParanoid" id="L5KRE4"/>
<sequence length="248" mass="27302">MEHLMLADPHPAVEGSQQMGGGRGCTSATFLQVQGASSLESFEVRWQGQPTVPQSSYYIMSMKLLPAKPMCSHQQDTCNFLIWFGTRLSPILQARRFRKELSFTCGQVSSRAVSESGPMAQRQRSGLGRAVLPLSGLCCGMEGEAEVTMAAPDAGGPEVRRMPLTSVLLSLMCTLDVSAPQLWTEKTLAKTRPGSTAAYETPTFLLREFPALWEDSDFCHLNPLTLLIIYLSFSNFLGQLWSRPTPYS</sequence>
<evidence type="ECO:0000313" key="2">
    <source>
        <dbReference type="Proteomes" id="UP000010552"/>
    </source>
</evidence>
<protein>
    <submittedName>
        <fullName evidence="1">Uncharacterized protein</fullName>
    </submittedName>
</protein>
<dbReference type="AlphaFoldDB" id="L5KRE4"/>
<reference evidence="2" key="1">
    <citation type="journal article" date="2013" name="Science">
        <title>Comparative analysis of bat genomes provides insight into the evolution of flight and immunity.</title>
        <authorList>
            <person name="Zhang G."/>
            <person name="Cowled C."/>
            <person name="Shi Z."/>
            <person name="Huang Z."/>
            <person name="Bishop-Lilly K.A."/>
            <person name="Fang X."/>
            <person name="Wynne J.W."/>
            <person name="Xiong Z."/>
            <person name="Baker M.L."/>
            <person name="Zhao W."/>
            <person name="Tachedjian M."/>
            <person name="Zhu Y."/>
            <person name="Zhou P."/>
            <person name="Jiang X."/>
            <person name="Ng J."/>
            <person name="Yang L."/>
            <person name="Wu L."/>
            <person name="Xiao J."/>
            <person name="Feng Y."/>
            <person name="Chen Y."/>
            <person name="Sun X."/>
            <person name="Zhang Y."/>
            <person name="Marsh G.A."/>
            <person name="Crameri G."/>
            <person name="Broder C.C."/>
            <person name="Frey K.G."/>
            <person name="Wang L.F."/>
            <person name="Wang J."/>
        </authorList>
    </citation>
    <scope>NUCLEOTIDE SEQUENCE [LARGE SCALE GENOMIC DNA]</scope>
</reference>
<evidence type="ECO:0000313" key="1">
    <source>
        <dbReference type="EMBL" id="ELK13353.1"/>
    </source>
</evidence>
<dbReference type="EMBL" id="KB030625">
    <property type="protein sequence ID" value="ELK13353.1"/>
    <property type="molecule type" value="Genomic_DNA"/>
</dbReference>
<name>L5KRE4_PTEAL</name>
<proteinExistence type="predicted"/>
<dbReference type="Proteomes" id="UP000010552">
    <property type="component" value="Unassembled WGS sequence"/>
</dbReference>
<gene>
    <name evidence="1" type="ORF">PAL_GLEAN10011381</name>
</gene>